<evidence type="ECO:0000256" key="2">
    <source>
        <dbReference type="ARBA" id="ARBA00009326"/>
    </source>
</evidence>
<evidence type="ECO:0000256" key="5">
    <source>
        <dbReference type="ARBA" id="ARBA00022801"/>
    </source>
</evidence>
<keyword evidence="5 8" id="KW-0378">Hydrolase</keyword>
<dbReference type="RefSeq" id="XP_025369880.1">
    <property type="nucleotide sequence ID" value="XM_025516129.1"/>
</dbReference>
<gene>
    <name evidence="10" type="ORF">IE81DRAFT_347273</name>
</gene>
<name>A0A316VYY5_9BASI</name>
<comment type="catalytic activity">
    <reaction evidence="1 8">
        <text>Thiol-dependent hydrolysis of ester, thioester, amide, peptide and isopeptide bonds formed by the C-terminal Gly of ubiquitin (a 76-residue protein attached to proteins as an intracellular targeting signal).</text>
        <dbReference type="EC" id="3.4.19.12"/>
    </reaction>
</comment>
<dbReference type="FunCoup" id="A0A316VYY5">
    <property type="interactions" value="338"/>
</dbReference>
<dbReference type="EMBL" id="KZ819377">
    <property type="protein sequence ID" value="PWN42720.1"/>
    <property type="molecule type" value="Genomic_DNA"/>
</dbReference>
<dbReference type="Proteomes" id="UP000245783">
    <property type="component" value="Unassembled WGS sequence"/>
</dbReference>
<evidence type="ECO:0000256" key="1">
    <source>
        <dbReference type="ARBA" id="ARBA00000707"/>
    </source>
</evidence>
<dbReference type="SUPFAM" id="SSF54001">
    <property type="entry name" value="Cysteine proteinases"/>
    <property type="match status" value="1"/>
</dbReference>
<dbReference type="PROSITE" id="PS52048">
    <property type="entry name" value="UCH_DOMAIN"/>
    <property type="match status" value="1"/>
</dbReference>
<dbReference type="InParanoid" id="A0A316VYY5"/>
<dbReference type="GO" id="GO:0006511">
    <property type="term" value="P:ubiquitin-dependent protein catabolic process"/>
    <property type="evidence" value="ECO:0007669"/>
    <property type="project" value="UniProtKB-UniRule"/>
</dbReference>
<dbReference type="STRING" id="1522189.A0A316VYY5"/>
<dbReference type="PANTHER" id="PTHR10589:SF17">
    <property type="entry name" value="UBIQUITIN CARBOXYL-TERMINAL HYDROLASE"/>
    <property type="match status" value="1"/>
</dbReference>
<protein>
    <recommendedName>
        <fullName evidence="8">Ubiquitin carboxyl-terminal hydrolase</fullName>
        <ecNumber evidence="8">3.4.19.12</ecNumber>
    </recommendedName>
</protein>
<proteinExistence type="inferred from homology"/>
<feature type="domain" description="UCH catalytic" evidence="9">
    <location>
        <begin position="1"/>
        <end position="153"/>
    </location>
</feature>
<dbReference type="AlphaFoldDB" id="A0A316VYY5"/>
<evidence type="ECO:0000313" key="11">
    <source>
        <dbReference type="Proteomes" id="UP000245783"/>
    </source>
</evidence>
<evidence type="ECO:0000259" key="9">
    <source>
        <dbReference type="PROSITE" id="PS52048"/>
    </source>
</evidence>
<keyword evidence="6 8" id="KW-0788">Thiol protease</keyword>
<evidence type="ECO:0000256" key="8">
    <source>
        <dbReference type="RuleBase" id="RU361215"/>
    </source>
</evidence>
<dbReference type="GeneID" id="37037999"/>
<organism evidence="10 11">
    <name type="scientific">Ceraceosorus guamensis</name>
    <dbReference type="NCBI Taxonomy" id="1522189"/>
    <lineage>
        <taxon>Eukaryota</taxon>
        <taxon>Fungi</taxon>
        <taxon>Dikarya</taxon>
        <taxon>Basidiomycota</taxon>
        <taxon>Ustilaginomycotina</taxon>
        <taxon>Exobasidiomycetes</taxon>
        <taxon>Ceraceosorales</taxon>
        <taxon>Ceraceosoraceae</taxon>
        <taxon>Ceraceosorus</taxon>
    </lineage>
</organism>
<dbReference type="Pfam" id="PF01088">
    <property type="entry name" value="Peptidase_C12"/>
    <property type="match status" value="1"/>
</dbReference>
<dbReference type="PANTHER" id="PTHR10589">
    <property type="entry name" value="UBIQUITIN CARBOXYL-TERMINAL HYDROLASE"/>
    <property type="match status" value="1"/>
</dbReference>
<dbReference type="InterPro" id="IPR036959">
    <property type="entry name" value="Peptidase_C12_UCH_sf"/>
</dbReference>
<evidence type="ECO:0000256" key="7">
    <source>
        <dbReference type="PROSITE-ProRule" id="PRU01393"/>
    </source>
</evidence>
<dbReference type="GO" id="GO:0004843">
    <property type="term" value="F:cysteine-type deubiquitinase activity"/>
    <property type="evidence" value="ECO:0007669"/>
    <property type="project" value="UniProtKB-EC"/>
</dbReference>
<dbReference type="InterPro" id="IPR001578">
    <property type="entry name" value="Peptidase_C12_UCH"/>
</dbReference>
<evidence type="ECO:0000313" key="10">
    <source>
        <dbReference type="EMBL" id="PWN42720.1"/>
    </source>
</evidence>
<dbReference type="EC" id="3.4.19.12" evidence="8"/>
<evidence type="ECO:0000256" key="4">
    <source>
        <dbReference type="ARBA" id="ARBA00022786"/>
    </source>
</evidence>
<keyword evidence="11" id="KW-1185">Reference proteome</keyword>
<dbReference type="GO" id="GO:0005737">
    <property type="term" value="C:cytoplasm"/>
    <property type="evidence" value="ECO:0007669"/>
    <property type="project" value="TreeGrafter"/>
</dbReference>
<reference evidence="10 11" key="1">
    <citation type="journal article" date="2018" name="Mol. Biol. Evol.">
        <title>Broad Genomic Sampling Reveals a Smut Pathogenic Ancestry of the Fungal Clade Ustilaginomycotina.</title>
        <authorList>
            <person name="Kijpornyongpan T."/>
            <person name="Mondo S.J."/>
            <person name="Barry K."/>
            <person name="Sandor L."/>
            <person name="Lee J."/>
            <person name="Lipzen A."/>
            <person name="Pangilinan J."/>
            <person name="LaButti K."/>
            <person name="Hainaut M."/>
            <person name="Henrissat B."/>
            <person name="Grigoriev I.V."/>
            <person name="Spatafora J.W."/>
            <person name="Aime M.C."/>
        </authorList>
    </citation>
    <scope>NUCLEOTIDE SEQUENCE [LARGE SCALE GENOMIC DNA]</scope>
    <source>
        <strain evidence="10 11">MCA 4658</strain>
    </source>
</reference>
<keyword evidence="4 8" id="KW-0833">Ubl conjugation pathway</keyword>
<dbReference type="Gene3D" id="3.40.532.10">
    <property type="entry name" value="Peptidase C12, ubiquitin carboxyl-terminal hydrolase"/>
    <property type="match status" value="1"/>
</dbReference>
<sequence>MQIGNACGTIGLLHAISNTQAVQAISTDSPLHKLLQSARPLSPHARAELLQSSRELATAHSAAASSGQSAAPAIEDAVDLHFVAFVRDAGGELAEFDGRRKGVVRRGVGVEKQQDLLQQAAHWIKENYVSKMRGSGPRPMPVFSFLFRIDICASSVFGMLISFPPFNPTRTFLEQMTLSPDSLNFNLIALGPAA</sequence>
<comment type="caution">
    <text evidence="7">Lacks conserved residue(s) required for the propagation of feature annotation.</text>
</comment>
<evidence type="ECO:0000256" key="6">
    <source>
        <dbReference type="ARBA" id="ARBA00022807"/>
    </source>
</evidence>
<dbReference type="GO" id="GO:0016579">
    <property type="term" value="P:protein deubiquitination"/>
    <property type="evidence" value="ECO:0007669"/>
    <property type="project" value="TreeGrafter"/>
</dbReference>
<evidence type="ECO:0000256" key="3">
    <source>
        <dbReference type="ARBA" id="ARBA00022670"/>
    </source>
</evidence>
<dbReference type="PRINTS" id="PR00707">
    <property type="entry name" value="UBCTHYDRLASE"/>
</dbReference>
<dbReference type="InterPro" id="IPR038765">
    <property type="entry name" value="Papain-like_cys_pep_sf"/>
</dbReference>
<comment type="similarity">
    <text evidence="2 7 8">Belongs to the peptidase C12 family.</text>
</comment>
<dbReference type="OrthoDB" id="427186at2759"/>
<keyword evidence="3 8" id="KW-0645">Protease</keyword>
<accession>A0A316VYY5</accession>